<dbReference type="AlphaFoldDB" id="A0A2D0NGY4"/>
<dbReference type="Pfam" id="PF11860">
    <property type="entry name" value="Muramidase"/>
    <property type="match status" value="1"/>
</dbReference>
<dbReference type="EMBL" id="PDUD01000006">
    <property type="protein sequence ID" value="PHN07755.1"/>
    <property type="molecule type" value="Genomic_DNA"/>
</dbReference>
<keyword evidence="3" id="KW-1185">Reference proteome</keyword>
<evidence type="ECO:0000313" key="3">
    <source>
        <dbReference type="Proteomes" id="UP000223913"/>
    </source>
</evidence>
<accession>A0A2D0NGY4</accession>
<evidence type="ECO:0000259" key="1">
    <source>
        <dbReference type="Pfam" id="PF11860"/>
    </source>
</evidence>
<evidence type="ECO:0000313" key="2">
    <source>
        <dbReference type="EMBL" id="PHN07755.1"/>
    </source>
</evidence>
<dbReference type="OrthoDB" id="1523598at2"/>
<feature type="domain" description="N-acetylmuramidase" evidence="1">
    <location>
        <begin position="273"/>
        <end position="463"/>
    </location>
</feature>
<gene>
    <name evidence="2" type="ORF">CRP01_04745</name>
</gene>
<reference evidence="2 3" key="1">
    <citation type="submission" date="2017-10" db="EMBL/GenBank/DDBJ databases">
        <title>The draft genome sequence of Lewinella nigricans NBRC 102662.</title>
        <authorList>
            <person name="Wang K."/>
        </authorList>
    </citation>
    <scope>NUCLEOTIDE SEQUENCE [LARGE SCALE GENOMIC DNA]</scope>
    <source>
        <strain evidence="2 3">NBRC 102662</strain>
    </source>
</reference>
<dbReference type="InterPro" id="IPR024408">
    <property type="entry name" value="Muramidase"/>
</dbReference>
<dbReference type="SUPFAM" id="SSF47090">
    <property type="entry name" value="PGBD-like"/>
    <property type="match status" value="1"/>
</dbReference>
<dbReference type="Proteomes" id="UP000223913">
    <property type="component" value="Unassembled WGS sequence"/>
</dbReference>
<protein>
    <recommendedName>
        <fullName evidence="1">N-acetylmuramidase domain-containing protein</fullName>
    </recommendedName>
</protein>
<sequence length="470" mass="55161">MFWNFQKTEIMKDYLDTILDFPPTKVCQCSACRKERARINSTRLQKTSLSFYPEPESEIRRSRSPRRTRVVRRKPRIKKRIIAKKIKRIVPVKRTKPIAGGKRWKLKRRKKRNLLLGKRRIKRPAITVSTLIKTSRFPQAIRQNLKFARILGWDRYQSRIRKLLGLLSASSIDRAFVRAVARWQKRKGIRANGIIDTTTWRSLRRVLGITSKISLAPPKDKDYFKDNATLKSISLQPADRLPQKDGISGRITEIYNRQGKLMRELADRVNLDLACTIAVWVSESHGRRHRTGKTPGRFENHRFYRIWGVHNQKIYDRHFRHGGHAGISGNAWQQHQFRKMEAAAFQLVHKSQEQEYRVLQFAKKIADPEKAIQAFRLGEPQILPLHYADLGYTSSRKMYNAFQNSLRAQILGFFDYCLHRDAPERGELLVYLRNRNWRAFCKYYNPDRNVAAAAIRLQDIYNRAASLVRG</sequence>
<proteinExistence type="predicted"/>
<name>A0A2D0NGY4_FLAN2</name>
<organism evidence="2 3">
    <name type="scientific">Flavilitoribacter nigricans (strain ATCC 23147 / DSM 23189 / NBRC 102662 / NCIMB 1420 / SS-2)</name>
    <name type="common">Lewinella nigricans</name>
    <dbReference type="NCBI Taxonomy" id="1122177"/>
    <lineage>
        <taxon>Bacteria</taxon>
        <taxon>Pseudomonadati</taxon>
        <taxon>Bacteroidota</taxon>
        <taxon>Saprospiria</taxon>
        <taxon>Saprospirales</taxon>
        <taxon>Lewinellaceae</taxon>
        <taxon>Flavilitoribacter</taxon>
    </lineage>
</organism>
<dbReference type="InterPro" id="IPR036365">
    <property type="entry name" value="PGBD-like_sf"/>
</dbReference>
<comment type="caution">
    <text evidence="2">The sequence shown here is derived from an EMBL/GenBank/DDBJ whole genome shotgun (WGS) entry which is preliminary data.</text>
</comment>